<evidence type="ECO:0000313" key="1">
    <source>
        <dbReference type="EMBL" id="RFC82698.1"/>
    </source>
</evidence>
<dbReference type="AlphaFoldDB" id="A0A371YMJ0"/>
<reference evidence="1 2" key="1">
    <citation type="submission" date="2018-08" db="EMBL/GenBank/DDBJ databases">
        <title>The draft genome of Acinetobacter sichuanensis strain WCHAc060041.</title>
        <authorList>
            <person name="Qin J."/>
            <person name="Feng Y."/>
            <person name="Zong Z."/>
        </authorList>
    </citation>
    <scope>NUCLEOTIDE SEQUENCE [LARGE SCALE GENOMIC DNA]</scope>
    <source>
        <strain evidence="1 2">WCHAc060041</strain>
    </source>
</reference>
<dbReference type="EMBL" id="PYIX02000028">
    <property type="protein sequence ID" value="RFC82698.1"/>
    <property type="molecule type" value="Genomic_DNA"/>
</dbReference>
<organism evidence="1 2">
    <name type="scientific">Acinetobacter sichuanensis</name>
    <dbReference type="NCBI Taxonomy" id="2136183"/>
    <lineage>
        <taxon>Bacteria</taxon>
        <taxon>Pseudomonadati</taxon>
        <taxon>Pseudomonadota</taxon>
        <taxon>Gammaproteobacteria</taxon>
        <taxon>Moraxellales</taxon>
        <taxon>Moraxellaceae</taxon>
        <taxon>Acinetobacter</taxon>
    </lineage>
</organism>
<sequence length="100" mass="12038">MIVFEMSLIQGIDEPIKHLYFQNNEHTRKSFIEKIEIMIFEELKSSLKNLKNQDLINFYNDIYCESYNLLLKMQNSFISSGTAEYELNYLHVEERYIETV</sequence>
<gene>
    <name evidence="1" type="ORF">C9E89_015055</name>
</gene>
<proteinExistence type="predicted"/>
<protein>
    <submittedName>
        <fullName evidence="1">Uncharacterized protein</fullName>
    </submittedName>
</protein>
<name>A0A371YMJ0_9GAMM</name>
<accession>A0A371YMJ0</accession>
<comment type="caution">
    <text evidence="1">The sequence shown here is derived from an EMBL/GenBank/DDBJ whole genome shotgun (WGS) entry which is preliminary data.</text>
</comment>
<evidence type="ECO:0000313" key="2">
    <source>
        <dbReference type="Proteomes" id="UP000240957"/>
    </source>
</evidence>
<dbReference type="Proteomes" id="UP000240957">
    <property type="component" value="Unassembled WGS sequence"/>
</dbReference>